<comment type="function">
    <text evidence="3">Required for maturation of urease via the functional incorporation of the urease nickel metallocenter.</text>
</comment>
<evidence type="ECO:0000313" key="5">
    <source>
        <dbReference type="Proteomes" id="UP000517187"/>
    </source>
</evidence>
<gene>
    <name evidence="3" type="primary">ureD</name>
    <name evidence="4" type="ORF">GGE66_005715</name>
</gene>
<accession>A0A7X0DVL5</accession>
<dbReference type="Pfam" id="PF01774">
    <property type="entry name" value="UreD"/>
    <property type="match status" value="1"/>
</dbReference>
<organism evidence="4 5">
    <name type="scientific">Rhizobium leguminosarum</name>
    <dbReference type="NCBI Taxonomy" id="384"/>
    <lineage>
        <taxon>Bacteria</taxon>
        <taxon>Pseudomonadati</taxon>
        <taxon>Pseudomonadota</taxon>
        <taxon>Alphaproteobacteria</taxon>
        <taxon>Hyphomicrobiales</taxon>
        <taxon>Rhizobiaceae</taxon>
        <taxon>Rhizobium/Agrobacterium group</taxon>
        <taxon>Rhizobium</taxon>
    </lineage>
</organism>
<evidence type="ECO:0000256" key="3">
    <source>
        <dbReference type="HAMAP-Rule" id="MF_01384"/>
    </source>
</evidence>
<evidence type="ECO:0000256" key="1">
    <source>
        <dbReference type="ARBA" id="ARBA00007177"/>
    </source>
</evidence>
<dbReference type="PANTHER" id="PTHR33643">
    <property type="entry name" value="UREASE ACCESSORY PROTEIN D"/>
    <property type="match status" value="1"/>
</dbReference>
<sequence>MLSVTRAIERTGGAIERDVMMIAAAGTRPQRAEGRGHLAAKLLDGRTRLRELYQEGAAKIRLPDTFDASMEAVIINTAGGLTGGDRMDWSVEAGAGTRIDVTTQACEKIYKASAGTAEVRTSIKVGTQARVDWLPQETILFDRSALFRRLDVDLDESAEFLAVEAILLGRKAMGETVMTGLFRDRWRIRRSGRLIHAEELRLSEGVAALAARQAVLGGQVAFATLLYAGPLAEAYLGKVRPLVEGAMGGASAWDGKLVVRLAAADGFSLRKILIPVISALRNGAPVPKVWNL</sequence>
<proteinExistence type="inferred from homology"/>
<dbReference type="EMBL" id="JACIIJ010000017">
    <property type="protein sequence ID" value="MBB6224696.1"/>
    <property type="molecule type" value="Genomic_DNA"/>
</dbReference>
<dbReference type="Proteomes" id="UP000517187">
    <property type="component" value="Unassembled WGS sequence"/>
</dbReference>
<keyword evidence="3" id="KW-0963">Cytoplasm</keyword>
<comment type="similarity">
    <text evidence="1 3">Belongs to the UreD family.</text>
</comment>
<dbReference type="InterPro" id="IPR002669">
    <property type="entry name" value="UreD"/>
</dbReference>
<name>A0A7X0DVL5_RHILE</name>
<comment type="subcellular location">
    <subcellularLocation>
        <location evidence="3">Cytoplasm</location>
    </subcellularLocation>
</comment>
<dbReference type="GO" id="GO:0016151">
    <property type="term" value="F:nickel cation binding"/>
    <property type="evidence" value="ECO:0007669"/>
    <property type="project" value="UniProtKB-UniRule"/>
</dbReference>
<dbReference type="PANTHER" id="PTHR33643:SF1">
    <property type="entry name" value="UREASE ACCESSORY PROTEIN D"/>
    <property type="match status" value="1"/>
</dbReference>
<dbReference type="GO" id="GO:0005737">
    <property type="term" value="C:cytoplasm"/>
    <property type="evidence" value="ECO:0007669"/>
    <property type="project" value="UniProtKB-SubCell"/>
</dbReference>
<protein>
    <recommendedName>
        <fullName evidence="3">Urease accessory protein UreD</fullName>
    </recommendedName>
</protein>
<dbReference type="HAMAP" id="MF_01384">
    <property type="entry name" value="UreD"/>
    <property type="match status" value="1"/>
</dbReference>
<reference evidence="4 5" key="1">
    <citation type="submission" date="2020-08" db="EMBL/GenBank/DDBJ databases">
        <title>Genomic Encyclopedia of Type Strains, Phase IV (KMG-V): Genome sequencing to study the core and pangenomes of soil and plant-associated prokaryotes.</title>
        <authorList>
            <person name="Whitman W."/>
        </authorList>
    </citation>
    <scope>NUCLEOTIDE SEQUENCE [LARGE SCALE GENOMIC DNA]</scope>
    <source>
        <strain evidence="4 5">SEMIA 4011</strain>
    </source>
</reference>
<evidence type="ECO:0000256" key="2">
    <source>
        <dbReference type="ARBA" id="ARBA00023186"/>
    </source>
</evidence>
<comment type="caution">
    <text evidence="4">The sequence shown here is derived from an EMBL/GenBank/DDBJ whole genome shotgun (WGS) entry which is preliminary data.</text>
</comment>
<keyword evidence="2 3" id="KW-0143">Chaperone</keyword>
<comment type="subunit">
    <text evidence="3">UreD, UreF and UreG form a complex that acts as a GTP-hydrolysis-dependent molecular chaperone, activating the urease apoprotein by helping to assemble the nickel containing metallocenter of UreC. The UreE protein probably delivers the nickel.</text>
</comment>
<dbReference type="AlphaFoldDB" id="A0A7X0DVL5"/>
<evidence type="ECO:0000313" key="4">
    <source>
        <dbReference type="EMBL" id="MBB6224696.1"/>
    </source>
</evidence>
<keyword evidence="3" id="KW-0996">Nickel insertion</keyword>